<evidence type="ECO:0000313" key="3">
    <source>
        <dbReference type="Proteomes" id="UP000655420"/>
    </source>
</evidence>
<sequence>MAVISPIAGALVGFFNLATRQGWGFIVAVANGVWAGLLSILVAGTVYGLVVAFQTWRGPSSSYESFVRNMESEITPLFDLVINFPLLTLTITTTAVLGVVTELLHWTLVRFRKNREVPSDSTA</sequence>
<feature type="transmembrane region" description="Helical" evidence="1">
    <location>
        <begin position="34"/>
        <end position="56"/>
    </location>
</feature>
<feature type="transmembrane region" description="Helical" evidence="1">
    <location>
        <begin position="77"/>
        <end position="100"/>
    </location>
</feature>
<comment type="caution">
    <text evidence="2">The sequence shown here is derived from an EMBL/GenBank/DDBJ whole genome shotgun (WGS) entry which is preliminary data.</text>
</comment>
<keyword evidence="1" id="KW-0472">Membrane</keyword>
<evidence type="ECO:0000313" key="2">
    <source>
        <dbReference type="EMBL" id="MBK0398860.1"/>
    </source>
</evidence>
<name>A0A8J7M620_9RHOB</name>
<dbReference type="RefSeq" id="WP_200608550.1">
    <property type="nucleotide sequence ID" value="NZ_JAEHHL010000002.1"/>
</dbReference>
<dbReference type="EMBL" id="JAEHHL010000002">
    <property type="protein sequence ID" value="MBK0398860.1"/>
    <property type="molecule type" value="Genomic_DNA"/>
</dbReference>
<evidence type="ECO:0000256" key="1">
    <source>
        <dbReference type="SAM" id="Phobius"/>
    </source>
</evidence>
<dbReference type="AlphaFoldDB" id="A0A8J7M620"/>
<keyword evidence="1" id="KW-1133">Transmembrane helix</keyword>
<organism evidence="2 3">
    <name type="scientific">Thermohalobaculum xanthum</name>
    <dbReference type="NCBI Taxonomy" id="2753746"/>
    <lineage>
        <taxon>Bacteria</taxon>
        <taxon>Pseudomonadati</taxon>
        <taxon>Pseudomonadota</taxon>
        <taxon>Alphaproteobacteria</taxon>
        <taxon>Rhodobacterales</taxon>
        <taxon>Paracoccaceae</taxon>
        <taxon>Thermohalobaculum</taxon>
    </lineage>
</organism>
<proteinExistence type="predicted"/>
<dbReference type="Proteomes" id="UP000655420">
    <property type="component" value="Unassembled WGS sequence"/>
</dbReference>
<reference evidence="2" key="1">
    <citation type="submission" date="2020-12" db="EMBL/GenBank/DDBJ databases">
        <title>Bacterial taxonomy.</title>
        <authorList>
            <person name="Pan X."/>
        </authorList>
    </citation>
    <scope>NUCLEOTIDE SEQUENCE</scope>
    <source>
        <strain evidence="2">M0105</strain>
    </source>
</reference>
<protein>
    <submittedName>
        <fullName evidence="2">Uncharacterized protein</fullName>
    </submittedName>
</protein>
<accession>A0A8J7M620</accession>
<gene>
    <name evidence="2" type="ORF">H0I76_06645</name>
</gene>
<keyword evidence="3" id="KW-1185">Reference proteome</keyword>
<keyword evidence="1" id="KW-0812">Transmembrane</keyword>